<keyword evidence="2" id="KW-0812">Transmembrane</keyword>
<dbReference type="SUPFAM" id="SSF56436">
    <property type="entry name" value="C-type lectin-like"/>
    <property type="match status" value="1"/>
</dbReference>
<name>A0A8C6SKE3_9GOBI</name>
<dbReference type="InterPro" id="IPR001304">
    <property type="entry name" value="C-type_lectin-like"/>
</dbReference>
<dbReference type="PANTHER" id="PTHR45784:SF3">
    <property type="entry name" value="C-TYPE LECTIN DOMAIN FAMILY 4 MEMBER K-LIKE-RELATED"/>
    <property type="match status" value="1"/>
</dbReference>
<dbReference type="AlphaFoldDB" id="A0A8C6SKE3"/>
<evidence type="ECO:0000313" key="5">
    <source>
        <dbReference type="Proteomes" id="UP000694523"/>
    </source>
</evidence>
<feature type="domain" description="C-type lectin" evidence="3">
    <location>
        <begin position="44"/>
        <end position="163"/>
    </location>
</feature>
<dbReference type="InterPro" id="IPR018378">
    <property type="entry name" value="C-type_lectin_CS"/>
</dbReference>
<evidence type="ECO:0000313" key="4">
    <source>
        <dbReference type="Ensembl" id="ENSNMLP00000008148.1"/>
    </source>
</evidence>
<dbReference type="Pfam" id="PF00059">
    <property type="entry name" value="Lectin_C"/>
    <property type="match status" value="1"/>
</dbReference>
<accession>A0A8C6SKE3</accession>
<dbReference type="Ensembl" id="ENSNMLT00000009269.1">
    <property type="protein sequence ID" value="ENSNMLP00000008148.1"/>
    <property type="gene ID" value="ENSNMLG00000005799.1"/>
</dbReference>
<dbReference type="InterPro" id="IPR016187">
    <property type="entry name" value="CTDL_fold"/>
</dbReference>
<protein>
    <recommendedName>
        <fullName evidence="3">C-type lectin domain-containing protein</fullName>
    </recommendedName>
</protein>
<organism evidence="4 5">
    <name type="scientific">Neogobius melanostomus</name>
    <name type="common">round goby</name>
    <dbReference type="NCBI Taxonomy" id="47308"/>
    <lineage>
        <taxon>Eukaryota</taxon>
        <taxon>Metazoa</taxon>
        <taxon>Chordata</taxon>
        <taxon>Craniata</taxon>
        <taxon>Vertebrata</taxon>
        <taxon>Euteleostomi</taxon>
        <taxon>Actinopterygii</taxon>
        <taxon>Neopterygii</taxon>
        <taxon>Teleostei</taxon>
        <taxon>Neoteleostei</taxon>
        <taxon>Acanthomorphata</taxon>
        <taxon>Gobiaria</taxon>
        <taxon>Gobiiformes</taxon>
        <taxon>Gobioidei</taxon>
        <taxon>Gobiidae</taxon>
        <taxon>Benthophilinae</taxon>
        <taxon>Neogobiini</taxon>
        <taxon>Neogobius</taxon>
    </lineage>
</organism>
<keyword evidence="5" id="KW-1185">Reference proteome</keyword>
<keyword evidence="2" id="KW-0472">Membrane</keyword>
<dbReference type="InterPro" id="IPR016186">
    <property type="entry name" value="C-type_lectin-like/link_sf"/>
</dbReference>
<evidence type="ECO:0000256" key="1">
    <source>
        <dbReference type="ARBA" id="ARBA00023157"/>
    </source>
</evidence>
<dbReference type="Proteomes" id="UP000694523">
    <property type="component" value="Unplaced"/>
</dbReference>
<keyword evidence="2" id="KW-1133">Transmembrane helix</keyword>
<reference evidence="4" key="1">
    <citation type="submission" date="2025-08" db="UniProtKB">
        <authorList>
            <consortium name="Ensembl"/>
        </authorList>
    </citation>
    <scope>IDENTIFICATION</scope>
</reference>
<evidence type="ECO:0000259" key="3">
    <source>
        <dbReference type="PROSITE" id="PS50041"/>
    </source>
</evidence>
<dbReference type="PROSITE" id="PS50041">
    <property type="entry name" value="C_TYPE_LECTIN_2"/>
    <property type="match status" value="1"/>
</dbReference>
<sequence>MIPTYPYLLGRFLSRSSKMNVFILLLLLYGCEVTLSFHRAIFEYHLIHLEKTWFEAQQYCRQHYTDLATFRDMDDIHSFKRPSSFTEVVWIGLFDDPASWKQVMSNDSNSWRWSVTGTTSPGGYQNWQSGEPGNVYGRENCAVIRNGLWGDENCVAQRPFVCFTGKSFFKTH</sequence>
<evidence type="ECO:0000256" key="2">
    <source>
        <dbReference type="SAM" id="Phobius"/>
    </source>
</evidence>
<dbReference type="PANTHER" id="PTHR45784">
    <property type="entry name" value="C-TYPE LECTIN DOMAIN FAMILY 20 MEMBER A-RELATED"/>
    <property type="match status" value="1"/>
</dbReference>
<feature type="transmembrane region" description="Helical" evidence="2">
    <location>
        <begin position="21"/>
        <end position="42"/>
    </location>
</feature>
<proteinExistence type="predicted"/>
<dbReference type="Gene3D" id="3.10.100.10">
    <property type="entry name" value="Mannose-Binding Protein A, subunit A"/>
    <property type="match status" value="1"/>
</dbReference>
<reference evidence="4" key="2">
    <citation type="submission" date="2025-09" db="UniProtKB">
        <authorList>
            <consortium name="Ensembl"/>
        </authorList>
    </citation>
    <scope>IDENTIFICATION</scope>
</reference>
<dbReference type="SMART" id="SM00034">
    <property type="entry name" value="CLECT"/>
    <property type="match status" value="1"/>
</dbReference>
<dbReference type="PROSITE" id="PS00615">
    <property type="entry name" value="C_TYPE_LECTIN_1"/>
    <property type="match status" value="1"/>
</dbReference>
<keyword evidence="1" id="KW-1015">Disulfide bond</keyword>